<feature type="chain" id="PRO_5031359781" description="CHRD domain-containing protein" evidence="1">
    <location>
        <begin position="24"/>
        <end position="505"/>
    </location>
</feature>
<gene>
    <name evidence="3" type="ORF">CEUR00632_LOCUS574</name>
</gene>
<sequence length="505" mass="53239">MTTRTRSALRACLLLAALTAAAAQSECPDGRGFFDEGLYIVCVGAEEPGRECQGGELVCFTEDSCRERADCPVGPAPPPSACPEGFRWTSAGVQHVCRGMATNIADPERLVYECDGVLTCFSNSTCERAVPCDWTGCPSGPGGATWTVGGIYHVCAGDSSFGPNGYECVLDADLSCYSDDLCVNRTACSTPPAPPPRCPLGGSFWTRDNVAYHCVGTILYGDIITCDGTLTCFTNTTCAVQRSCPLVQPPQGPGCPIGETWLRDGLFYVCAGEAVSMGTEGLECVNPDELSCFTDETCAKPCSDDAPSEPTDPESGCPSGGTTWTEDGITYHCAGASEFGGEGIECEGALTCYLDEGCMIQIDPCPPVDNFADSFGAYLKGKFQVPAVRSPAWGYSHLSLVNDTYAVVDITVHDITNTFAAHVHNGTAGTNGPVVVTIYSFQAPASGTLEVESQYVSGTFSTSVAFDPSAIPGFYDMIDGNMAYVNVHTMAYPGGELRGQLYADM</sequence>
<evidence type="ECO:0000313" key="3">
    <source>
        <dbReference type="EMBL" id="CAD8280539.1"/>
    </source>
</evidence>
<keyword evidence="1" id="KW-0732">Signal</keyword>
<dbReference type="EMBL" id="HBEC01001232">
    <property type="protein sequence ID" value="CAD8280539.1"/>
    <property type="molecule type" value="Transcribed_RNA"/>
</dbReference>
<feature type="domain" description="CHRD" evidence="2">
    <location>
        <begin position="373"/>
        <end position="503"/>
    </location>
</feature>
<dbReference type="AlphaFoldDB" id="A0A7R9V0M1"/>
<dbReference type="SMART" id="SM00754">
    <property type="entry name" value="CHRD"/>
    <property type="match status" value="1"/>
</dbReference>
<accession>A0A7R9V0M1</accession>
<dbReference type="InterPro" id="IPR010895">
    <property type="entry name" value="CHRD"/>
</dbReference>
<dbReference type="Pfam" id="PF07452">
    <property type="entry name" value="CHRD"/>
    <property type="match status" value="1"/>
</dbReference>
<reference evidence="3" key="1">
    <citation type="submission" date="2021-01" db="EMBL/GenBank/DDBJ databases">
        <authorList>
            <person name="Corre E."/>
            <person name="Pelletier E."/>
            <person name="Niang G."/>
            <person name="Scheremetjew M."/>
            <person name="Finn R."/>
            <person name="Kale V."/>
            <person name="Holt S."/>
            <person name="Cochrane G."/>
            <person name="Meng A."/>
            <person name="Brown T."/>
            <person name="Cohen L."/>
        </authorList>
    </citation>
    <scope>NUCLEOTIDE SEQUENCE</scope>
    <source>
        <strain evidence="3">CCMP219</strain>
    </source>
</reference>
<name>A0A7R9V0M1_9CHLO</name>
<protein>
    <recommendedName>
        <fullName evidence="2">CHRD domain-containing protein</fullName>
    </recommendedName>
</protein>
<organism evidence="3">
    <name type="scientific">Chlamydomonas euryale</name>
    <dbReference type="NCBI Taxonomy" id="1486919"/>
    <lineage>
        <taxon>Eukaryota</taxon>
        <taxon>Viridiplantae</taxon>
        <taxon>Chlorophyta</taxon>
        <taxon>core chlorophytes</taxon>
        <taxon>Chlorophyceae</taxon>
        <taxon>CS clade</taxon>
        <taxon>Chlamydomonadales</taxon>
        <taxon>Chlamydomonadaceae</taxon>
        <taxon>Chlamydomonas</taxon>
    </lineage>
</organism>
<proteinExistence type="predicted"/>
<evidence type="ECO:0000256" key="1">
    <source>
        <dbReference type="SAM" id="SignalP"/>
    </source>
</evidence>
<feature type="signal peptide" evidence="1">
    <location>
        <begin position="1"/>
        <end position="23"/>
    </location>
</feature>
<evidence type="ECO:0000259" key="2">
    <source>
        <dbReference type="SMART" id="SM00754"/>
    </source>
</evidence>